<comment type="caution">
    <text evidence="6">Lacks conserved residue(s) required for the propagation of feature annotation.</text>
</comment>
<dbReference type="AlphaFoldDB" id="A0A835W1C2"/>
<dbReference type="InterPro" id="IPR001190">
    <property type="entry name" value="SRCR"/>
</dbReference>
<evidence type="ECO:0000256" key="2">
    <source>
        <dbReference type="ARBA" id="ARBA00022729"/>
    </source>
</evidence>
<dbReference type="InterPro" id="IPR024731">
    <property type="entry name" value="NELL2-like_EGF"/>
</dbReference>
<dbReference type="Pfam" id="PF00530">
    <property type="entry name" value="SRCR"/>
    <property type="match status" value="2"/>
</dbReference>
<dbReference type="EMBL" id="JAEHOC010000019">
    <property type="protein sequence ID" value="KAG2433424.1"/>
    <property type="molecule type" value="Genomic_DNA"/>
</dbReference>
<dbReference type="GO" id="GO:0016020">
    <property type="term" value="C:membrane"/>
    <property type="evidence" value="ECO:0007669"/>
    <property type="project" value="InterPro"/>
</dbReference>
<dbReference type="PROSITE" id="PS01186">
    <property type="entry name" value="EGF_2"/>
    <property type="match status" value="2"/>
</dbReference>
<keyword evidence="3" id="KW-0677">Repeat</keyword>
<dbReference type="GO" id="GO:0045217">
    <property type="term" value="P:cell-cell junction maintenance"/>
    <property type="evidence" value="ECO:0007669"/>
    <property type="project" value="TreeGrafter"/>
</dbReference>
<keyword evidence="5" id="KW-0325">Glycoprotein</keyword>
<keyword evidence="1 6" id="KW-0245">EGF-like domain</keyword>
<dbReference type="SMART" id="SM00179">
    <property type="entry name" value="EGF_CA"/>
    <property type="match status" value="3"/>
</dbReference>
<evidence type="ECO:0000256" key="6">
    <source>
        <dbReference type="PROSITE-ProRule" id="PRU00076"/>
    </source>
</evidence>
<dbReference type="FunFam" id="3.10.250.10:FF:000001">
    <property type="entry name" value="Lysyl oxidase 4 isoform X1"/>
    <property type="match status" value="2"/>
</dbReference>
<dbReference type="SUPFAM" id="SSF56487">
    <property type="entry name" value="SRCR-like"/>
    <property type="match status" value="2"/>
</dbReference>
<feature type="disulfide bond" evidence="6">
    <location>
        <begin position="691"/>
        <end position="700"/>
    </location>
</feature>
<feature type="domain" description="EGF-like" evidence="7">
    <location>
        <begin position="854"/>
        <end position="892"/>
    </location>
</feature>
<feature type="disulfide bond" evidence="6">
    <location>
        <begin position="672"/>
        <end position="689"/>
    </location>
</feature>
<organism evidence="10 11">
    <name type="scientific">Chlamydomonas incerta</name>
    <dbReference type="NCBI Taxonomy" id="51695"/>
    <lineage>
        <taxon>Eukaryota</taxon>
        <taxon>Viridiplantae</taxon>
        <taxon>Chlorophyta</taxon>
        <taxon>core chlorophytes</taxon>
        <taxon>Chlorophyceae</taxon>
        <taxon>CS clade</taxon>
        <taxon>Chlamydomonadales</taxon>
        <taxon>Chlamydomonadaceae</taxon>
        <taxon>Chlamydomonas</taxon>
    </lineage>
</organism>
<dbReference type="SMART" id="SM00254">
    <property type="entry name" value="ShKT"/>
    <property type="match status" value="2"/>
</dbReference>
<dbReference type="PROSITE" id="PS50026">
    <property type="entry name" value="EGF_3"/>
    <property type="match status" value="4"/>
</dbReference>
<dbReference type="Gene3D" id="3.10.250.10">
    <property type="entry name" value="SRCR-like domain"/>
    <property type="match status" value="2"/>
</dbReference>
<dbReference type="Proteomes" id="UP000650467">
    <property type="component" value="Unassembled WGS sequence"/>
</dbReference>
<dbReference type="InterPro" id="IPR001881">
    <property type="entry name" value="EGF-like_Ca-bd_dom"/>
</dbReference>
<dbReference type="PROSITE" id="PS51670">
    <property type="entry name" value="SHKT"/>
    <property type="match status" value="1"/>
</dbReference>
<comment type="caution">
    <text evidence="10">The sequence shown here is derived from an EMBL/GenBank/DDBJ whole genome shotgun (WGS) entry which is preliminary data.</text>
</comment>
<feature type="domain" description="SRCR" evidence="8">
    <location>
        <begin position="561"/>
        <end position="663"/>
    </location>
</feature>
<evidence type="ECO:0000256" key="5">
    <source>
        <dbReference type="ARBA" id="ARBA00023180"/>
    </source>
</evidence>
<dbReference type="InterPro" id="IPR000742">
    <property type="entry name" value="EGF"/>
</dbReference>
<proteinExistence type="predicted"/>
<dbReference type="PROSITE" id="PS50287">
    <property type="entry name" value="SRCR_2"/>
    <property type="match status" value="2"/>
</dbReference>
<feature type="domain" description="EGF-like" evidence="7">
    <location>
        <begin position="663"/>
        <end position="701"/>
    </location>
</feature>
<feature type="domain" description="SRCR" evidence="8">
    <location>
        <begin position="749"/>
        <end position="854"/>
    </location>
</feature>
<accession>A0A835W1C2</accession>
<dbReference type="InterPro" id="IPR003582">
    <property type="entry name" value="ShKT_dom"/>
</dbReference>
<evidence type="ECO:0000313" key="10">
    <source>
        <dbReference type="EMBL" id="KAG2433424.1"/>
    </source>
</evidence>
<keyword evidence="2" id="KW-0732">Signal</keyword>
<dbReference type="Pfam" id="PF12947">
    <property type="entry name" value="EGF_3"/>
    <property type="match status" value="2"/>
</dbReference>
<protein>
    <submittedName>
        <fullName evidence="10">Uncharacterized protein</fullName>
    </submittedName>
</protein>
<dbReference type="Pfam" id="PF01549">
    <property type="entry name" value="ShK"/>
    <property type="match status" value="2"/>
</dbReference>
<evidence type="ECO:0000256" key="1">
    <source>
        <dbReference type="ARBA" id="ARBA00022536"/>
    </source>
</evidence>
<name>A0A835W1C2_CHLIN</name>
<feature type="disulfide bond" evidence="6">
    <location>
        <begin position="882"/>
        <end position="891"/>
    </location>
</feature>
<dbReference type="PRINTS" id="PR00258">
    <property type="entry name" value="SPERACTRCPTR"/>
</dbReference>
<sequence>MAAVYGGTILDATGCGQLAELYGLVPNSLWGSTPAAQRDQWTRSQCQPEKICRYWIQKYGITTASWGSLANTALRSSYNSLECARYTPDYNDVPLACTAVAGFTVQRDADKNGTDTSACKWGASPADVGLTCVADVACQCMKTNVSSPLDPLIIIGMCLYTKLPASCPEAAGYTVQADVSKTGSVISCSSVGANAAAASCSADPTCRGWNSAGCTLSDVSNPTAFKGMCLYTKRETTCPGVPGYNALADVEHDLDDIGCTTGGTATDLAASCNATATCVAFTTRGCTKRAASVTNAAPGVCLYTKQSLPVLDATGCGQLAELYGLVPNSLWGSTPAVQQDQWTRSQCQPEKICRYWIQKYGITTASWGSMLDTTLRSSYYSLSCDDFAPIDSGTGGCVDKNDNCPYLAEIGECGSSSGSALTECRRACLECGTAADCSDYNSNCTGWASAGACSTNSWFMLQYCPLSCNSCPAEYGTLDANGCGAIVDTFGLVPAYDWGRTPQPQRDQWTRSQCMNEKICSYWIQTYATSQGSYGQMTDQQLLNSYDALGCDYYAPYEGRLRLVGGSTLLEGRLEIFHSSRWGSVCDDWFYEESAQVACRQLGFATGQAVCCGAYNAAAGTPPAYWLDNVECVGDESSLTQCASNAWGENDCVDSETVGVQCVEDPCNSGPCQNGGTCTPSSDYSTYTCSCGQFWTDSTCGTDVDECATSNGGCDSNADCTNNLGAAPTCTCRQGYIGDGLTCATEGQLRLVGGSFPWEGRLEIFHDSRWGAVCDDGFYRDDARVACRQLGGFSATAGIAVCCGAFNAAAGTPPAYWLDNVLCVGDESSLTQCPSNAWGVNDCSDYEAVGVRCVDDPCDPSPCQNFGTCTPSSDYSTYTCTCDQFWTDSTCGTDVDECATNNGGCDSNADCTNNVGAAPTCTCRQGYIGDGLTCTSDTVCTPVSGYTAVADYDHAGDDIDCSGGDVSTLTDRCNSFTSCVSFNTYGCIKTQSSINLFLKGNCLYTKNNLGTDCPWVKDYNVQPDVDHNLNDLDCNGGSLTDKAVRCNSNGLCVAFNSYGCIKSNMLITNSYPGMCFYVLEELSIQDNLNFVV</sequence>
<evidence type="ECO:0000256" key="4">
    <source>
        <dbReference type="ARBA" id="ARBA00023157"/>
    </source>
</evidence>
<dbReference type="CDD" id="cd00054">
    <property type="entry name" value="EGF_CA"/>
    <property type="match status" value="1"/>
</dbReference>
<evidence type="ECO:0000259" key="8">
    <source>
        <dbReference type="PROSITE" id="PS50287"/>
    </source>
</evidence>
<evidence type="ECO:0000313" key="11">
    <source>
        <dbReference type="Proteomes" id="UP000650467"/>
    </source>
</evidence>
<feature type="domain" description="EGF-like" evidence="7">
    <location>
        <begin position="703"/>
        <end position="744"/>
    </location>
</feature>
<dbReference type="InterPro" id="IPR053243">
    <property type="entry name" value="SJ_maturation_regulator"/>
</dbReference>
<dbReference type="OrthoDB" id="534659at2759"/>
<reference evidence="10" key="1">
    <citation type="journal article" date="2020" name="bioRxiv">
        <title>Comparative genomics of Chlamydomonas.</title>
        <authorList>
            <person name="Craig R.J."/>
            <person name="Hasan A.R."/>
            <person name="Ness R.W."/>
            <person name="Keightley P.D."/>
        </authorList>
    </citation>
    <scope>NUCLEOTIDE SEQUENCE</scope>
    <source>
        <strain evidence="10">SAG 7.73</strain>
    </source>
</reference>
<feature type="domain" description="EGF-like" evidence="7">
    <location>
        <begin position="894"/>
        <end position="935"/>
    </location>
</feature>
<evidence type="ECO:0000259" key="9">
    <source>
        <dbReference type="PROSITE" id="PS51670"/>
    </source>
</evidence>
<feature type="disulfide bond" evidence="6">
    <location>
        <begin position="863"/>
        <end position="880"/>
    </location>
</feature>
<dbReference type="Gene3D" id="2.10.25.10">
    <property type="entry name" value="Laminin"/>
    <property type="match status" value="4"/>
</dbReference>
<dbReference type="PANTHER" id="PTHR47653">
    <property type="entry name" value="PROTEIN BARK BEETLE"/>
    <property type="match status" value="1"/>
</dbReference>
<keyword evidence="11" id="KW-1185">Reference proteome</keyword>
<dbReference type="FunFam" id="2.10.25.10:FF:000038">
    <property type="entry name" value="Fibrillin 2"/>
    <property type="match status" value="2"/>
</dbReference>
<evidence type="ECO:0000256" key="3">
    <source>
        <dbReference type="ARBA" id="ARBA00022737"/>
    </source>
</evidence>
<keyword evidence="4 6" id="KW-1015">Disulfide bond</keyword>
<dbReference type="SUPFAM" id="SSF57196">
    <property type="entry name" value="EGF/Laminin"/>
    <property type="match status" value="4"/>
</dbReference>
<dbReference type="InterPro" id="IPR036772">
    <property type="entry name" value="SRCR-like_dom_sf"/>
</dbReference>
<dbReference type="PANTHER" id="PTHR47653:SF1">
    <property type="entry name" value="DELETED IN MALIGNANT BRAIN TUMORS 1 PROTEIN"/>
    <property type="match status" value="1"/>
</dbReference>
<dbReference type="GO" id="GO:0005509">
    <property type="term" value="F:calcium ion binding"/>
    <property type="evidence" value="ECO:0007669"/>
    <property type="project" value="InterPro"/>
</dbReference>
<dbReference type="SMART" id="SM00202">
    <property type="entry name" value="SR"/>
    <property type="match status" value="2"/>
</dbReference>
<dbReference type="PROSITE" id="PS00420">
    <property type="entry name" value="SRCR_1"/>
    <property type="match status" value="2"/>
</dbReference>
<evidence type="ECO:0000259" key="7">
    <source>
        <dbReference type="PROSITE" id="PS50026"/>
    </source>
</evidence>
<gene>
    <name evidence="10" type="ORF">HXX76_008482</name>
</gene>
<feature type="domain" description="ShKT" evidence="9">
    <location>
        <begin position="437"/>
        <end position="471"/>
    </location>
</feature>
<dbReference type="SMART" id="SM00181">
    <property type="entry name" value="EGF"/>
    <property type="match status" value="4"/>
</dbReference>